<evidence type="ECO:0000313" key="1">
    <source>
        <dbReference type="EMBL" id="CAF1447294.1"/>
    </source>
</evidence>
<dbReference type="Proteomes" id="UP000663864">
    <property type="component" value="Unassembled WGS sequence"/>
</dbReference>
<dbReference type="SUPFAM" id="SSF52047">
    <property type="entry name" value="RNI-like"/>
    <property type="match status" value="1"/>
</dbReference>
<organism evidence="1 2">
    <name type="scientific">Rotaria sordida</name>
    <dbReference type="NCBI Taxonomy" id="392033"/>
    <lineage>
        <taxon>Eukaryota</taxon>
        <taxon>Metazoa</taxon>
        <taxon>Spiralia</taxon>
        <taxon>Gnathifera</taxon>
        <taxon>Rotifera</taxon>
        <taxon>Eurotatoria</taxon>
        <taxon>Bdelloidea</taxon>
        <taxon>Philodinida</taxon>
        <taxon>Philodinidae</taxon>
        <taxon>Rotaria</taxon>
    </lineage>
</organism>
<dbReference type="AlphaFoldDB" id="A0A815PBQ3"/>
<evidence type="ECO:0008006" key="3">
    <source>
        <dbReference type="Google" id="ProtNLM"/>
    </source>
</evidence>
<gene>
    <name evidence="1" type="ORF">ZHD862_LOCUS35106</name>
</gene>
<dbReference type="EMBL" id="CAJNOT010004849">
    <property type="protein sequence ID" value="CAF1447294.1"/>
    <property type="molecule type" value="Genomic_DNA"/>
</dbReference>
<evidence type="ECO:0000313" key="2">
    <source>
        <dbReference type="Proteomes" id="UP000663864"/>
    </source>
</evidence>
<name>A0A815PBQ3_9BILA</name>
<reference evidence="1" key="1">
    <citation type="submission" date="2021-02" db="EMBL/GenBank/DDBJ databases">
        <authorList>
            <person name="Nowell W R."/>
        </authorList>
    </citation>
    <scope>NUCLEOTIDE SEQUENCE</scope>
</reference>
<accession>A0A815PBQ3</accession>
<protein>
    <recommendedName>
        <fullName evidence="3">F-box domain-containing protein</fullName>
    </recommendedName>
</protein>
<comment type="caution">
    <text evidence="1">The sequence shown here is derived from an EMBL/GenBank/DDBJ whole genome shotgun (WGS) entry which is preliminary data.</text>
</comment>
<proteinExistence type="predicted"/>
<sequence>MIEEYSNIPNYGSKIIAAHRYTYLSDPLTDVEDKVNCNTYFEDLSNELIYEVFDYLDGYHIYEGFFNLNTRFQNLCTHSHLSIEMGIAYLPKSTFQHYYNQFILPHKHQIQSLHLSDIFIIDFFSSLIENISKCSQLRTLLLDKMESKCLEHLLIDLSSLPNLSSLSIHVGYGSNKMTIYNQIFQLPALKYCKIAFEENLPLGPLPLSPNLSSPIQHFVIIDNVDLDEVNIILSCIPKIRRLSITYRSEYFSQEAVIFLMILNNSTRISVTGNRLPQKCIKEFIKKYSHEIKVLHVSSTRYSTHFETWEKSILPYIRHLHAVDVHETTLGLCDNIVKIYQSVYDPYISSLPHIRQRFFTHVPMSEEFLHETFCSIRPYRKKYFSLSREANAVKYILINIIQFTPNIHTLTWIHIKDSPKDLLSIQDSESFQLVSKQNQIKNIIIKGDYTKKMMEDQHVNEENKPKQKPYRRIFRKCPLTFNGAYGLTEANHSIEFCKHEQTRQFELYNHFIQKHRLKKVYAQRLVRAVVDGQDPKITKLFDENENVINHFYKVPCPICCGQINSSEYNGQNRVTVTCQPRFIILQQLKQHLRRNHKISNLLANKLVDDIKQNQTKNDSDSVLLVPSTSSK</sequence>